<evidence type="ECO:0000313" key="5">
    <source>
        <dbReference type="Proteomes" id="UP000015100"/>
    </source>
</evidence>
<dbReference type="OMA" id="TEWQHRS"/>
<proteinExistence type="predicted"/>
<accession>S8A3X8</accession>
<dbReference type="PROSITE" id="PS50174">
    <property type="entry name" value="G_PATCH"/>
    <property type="match status" value="1"/>
</dbReference>
<evidence type="ECO:0000259" key="3">
    <source>
        <dbReference type="PROSITE" id="PS51061"/>
    </source>
</evidence>
<dbReference type="GO" id="GO:0003676">
    <property type="term" value="F:nucleic acid binding"/>
    <property type="evidence" value="ECO:0007669"/>
    <property type="project" value="UniProtKB-UniRule"/>
</dbReference>
<comment type="caution">
    <text evidence="4">The sequence shown here is derived from an EMBL/GenBank/DDBJ whole genome shotgun (WGS) entry which is preliminary data.</text>
</comment>
<gene>
    <name evidence="4" type="ORF">H072_8847</name>
</gene>
<feature type="region of interest" description="Disordered" evidence="1">
    <location>
        <begin position="1"/>
        <end position="38"/>
    </location>
</feature>
<reference evidence="4 5" key="1">
    <citation type="journal article" date="2013" name="PLoS Genet.">
        <title>Genomic mechanisms accounting for the adaptation to parasitism in nematode-trapping fungi.</title>
        <authorList>
            <person name="Meerupati T."/>
            <person name="Andersson K.M."/>
            <person name="Friman E."/>
            <person name="Kumar D."/>
            <person name="Tunlid A."/>
            <person name="Ahren D."/>
        </authorList>
    </citation>
    <scope>NUCLEOTIDE SEQUENCE [LARGE SCALE GENOMIC DNA]</scope>
    <source>
        <strain evidence="4 5">CBS 200.50</strain>
    </source>
</reference>
<feature type="region of interest" description="Disordered" evidence="1">
    <location>
        <begin position="400"/>
        <end position="423"/>
    </location>
</feature>
<dbReference type="SMART" id="SM00443">
    <property type="entry name" value="G_patch"/>
    <property type="match status" value="1"/>
</dbReference>
<dbReference type="SUPFAM" id="SSF82708">
    <property type="entry name" value="R3H domain"/>
    <property type="match status" value="1"/>
</dbReference>
<reference evidence="5" key="2">
    <citation type="submission" date="2013-04" db="EMBL/GenBank/DDBJ databases">
        <title>Genomic mechanisms accounting for the adaptation to parasitism in nematode-trapping fungi.</title>
        <authorList>
            <person name="Ahren D.G."/>
        </authorList>
    </citation>
    <scope>NUCLEOTIDE SEQUENCE [LARGE SCALE GENOMIC DNA]</scope>
    <source>
        <strain evidence="5">CBS 200.50</strain>
    </source>
</reference>
<dbReference type="eggNOG" id="KOG0154">
    <property type="taxonomic scope" value="Eukaryota"/>
</dbReference>
<dbReference type="EMBL" id="AQGS01000638">
    <property type="protein sequence ID" value="EPS37464.1"/>
    <property type="molecule type" value="Genomic_DNA"/>
</dbReference>
<feature type="domain" description="R3H" evidence="3">
    <location>
        <begin position="556"/>
        <end position="619"/>
    </location>
</feature>
<feature type="region of interest" description="Disordered" evidence="1">
    <location>
        <begin position="645"/>
        <end position="666"/>
    </location>
</feature>
<dbReference type="InterPro" id="IPR000467">
    <property type="entry name" value="G_patch_dom"/>
</dbReference>
<dbReference type="InterPro" id="IPR036867">
    <property type="entry name" value="R3H_dom_sf"/>
</dbReference>
<feature type="region of interest" description="Disordered" evidence="1">
    <location>
        <begin position="253"/>
        <end position="308"/>
    </location>
</feature>
<dbReference type="Proteomes" id="UP000015100">
    <property type="component" value="Unassembled WGS sequence"/>
</dbReference>
<evidence type="ECO:0008006" key="6">
    <source>
        <dbReference type="Google" id="ProtNLM"/>
    </source>
</evidence>
<dbReference type="HOGENOM" id="CLU_380354_0_0_1"/>
<feature type="compositionally biased region" description="Basic and acidic residues" evidence="1">
    <location>
        <begin position="276"/>
        <end position="287"/>
    </location>
</feature>
<sequence>MPRRKHSRASPKQKSTRWHPTHQIQYPATSSSSSPAISRRSKRLLLLGDDFALEPYGYGSPGPSPGKRIALRIPYKETSFASYFRRRGFTLLQEARNTEDHASRRNDDRKLRQIGIAFVRPQDAPTIPEIEPNIGHILQEPAIGINPETIQVDSETMEPLSLTPSVSQYAQPSDKPSSDGGDNDEVVFIPRNRRRQPDELTNALPKAINPGSTSHNYIETVEPQPPFEPRHQKEQPNSEDELLADYIQNLRENGNDGFSFQSFPRRPLGNYQSDIDASHDEQDKTQPELEPLDNGFTSESSESDFDNANSNVDINVAAVIGKRRGPVGIEYQFKPAGSSSADTIWLEGTDMTREIQHLIDHFEASLDDIGGQSEVMNGNQGYTLNQGLLDYGKPVNLPQTQNVDLGRHNSDYKLDGNGSDEDEDYDAEDLLSMMMGKPNKQGKFPRASNLADAYDNFDIMDRGRTSLTTPSKHKSRNNRLNKISDAFANMSMEEDEEETEERDQEIVTELRRYISQDRKRKLLRKQEKNALRGALALERCSANKSASMDVKEFEDGMLLGQTYVAIKRFLMSGITERLSLPPMAKTDRLQVHVVAHKFFMTSKSQGKGSNRFPVLYKTTRSRLFEGDEEAIDRILRATGNVNSRGKLGNVRGRGGRQSVAGSGGSGIKTMHKDGMIVGTGAAEIGQGNKGYEMLAKMGWKTGTGLGSNRSGILDPVQAIVKNSRSGLG</sequence>
<dbReference type="SMART" id="SM00393">
    <property type="entry name" value="R3H"/>
    <property type="match status" value="1"/>
</dbReference>
<dbReference type="Gene3D" id="3.30.1370.50">
    <property type="entry name" value="R3H-like domain"/>
    <property type="match status" value="1"/>
</dbReference>
<organism evidence="4 5">
    <name type="scientific">Dactylellina haptotyla (strain CBS 200.50)</name>
    <name type="common">Nematode-trapping fungus</name>
    <name type="synonym">Monacrosporium haptotylum</name>
    <dbReference type="NCBI Taxonomy" id="1284197"/>
    <lineage>
        <taxon>Eukaryota</taxon>
        <taxon>Fungi</taxon>
        <taxon>Dikarya</taxon>
        <taxon>Ascomycota</taxon>
        <taxon>Pezizomycotina</taxon>
        <taxon>Orbiliomycetes</taxon>
        <taxon>Orbiliales</taxon>
        <taxon>Orbiliaceae</taxon>
        <taxon>Dactylellina</taxon>
    </lineage>
</organism>
<name>S8A3X8_DACHA</name>
<dbReference type="Pfam" id="PF01424">
    <property type="entry name" value="R3H"/>
    <property type="match status" value="1"/>
</dbReference>
<dbReference type="PROSITE" id="PS51061">
    <property type="entry name" value="R3H"/>
    <property type="match status" value="1"/>
</dbReference>
<feature type="compositionally biased region" description="Polar residues" evidence="1">
    <location>
        <begin position="253"/>
        <end position="262"/>
    </location>
</feature>
<dbReference type="AlphaFoldDB" id="S8A3X8"/>
<feature type="compositionally biased region" description="Basic residues" evidence="1">
    <location>
        <begin position="1"/>
        <end position="20"/>
    </location>
</feature>
<protein>
    <recommendedName>
        <fullName evidence="6">Protein SQS1</fullName>
    </recommendedName>
</protein>
<feature type="compositionally biased region" description="Polar residues" evidence="1">
    <location>
        <begin position="162"/>
        <end position="175"/>
    </location>
</feature>
<feature type="compositionally biased region" description="Polar residues" evidence="1">
    <location>
        <begin position="295"/>
        <end position="308"/>
    </location>
</feature>
<feature type="domain" description="G-patch" evidence="2">
    <location>
        <begin position="686"/>
        <end position="728"/>
    </location>
</feature>
<dbReference type="InterPro" id="IPR051189">
    <property type="entry name" value="Splicing_assoc_domain"/>
</dbReference>
<keyword evidence="5" id="KW-1185">Reference proteome</keyword>
<dbReference type="STRING" id="1284197.S8A3X8"/>
<evidence type="ECO:0000259" key="2">
    <source>
        <dbReference type="PROSITE" id="PS50174"/>
    </source>
</evidence>
<feature type="region of interest" description="Disordered" evidence="1">
    <location>
        <begin position="155"/>
        <end position="238"/>
    </location>
</feature>
<dbReference type="OrthoDB" id="21470at2759"/>
<evidence type="ECO:0000256" key="1">
    <source>
        <dbReference type="SAM" id="MobiDB-lite"/>
    </source>
</evidence>
<dbReference type="PANTHER" id="PTHR14195">
    <property type="entry name" value="G PATCH DOMAIN CONTAINING PROTEIN 2"/>
    <property type="match status" value="1"/>
</dbReference>
<evidence type="ECO:0000313" key="4">
    <source>
        <dbReference type="EMBL" id="EPS37464.1"/>
    </source>
</evidence>
<dbReference type="Pfam" id="PF01585">
    <property type="entry name" value="G-patch"/>
    <property type="match status" value="1"/>
</dbReference>
<dbReference type="InterPro" id="IPR001374">
    <property type="entry name" value="R3H_dom"/>
</dbReference>
<feature type="compositionally biased region" description="Basic and acidic residues" evidence="1">
    <location>
        <begin position="405"/>
        <end position="414"/>
    </location>
</feature>